<comment type="caution">
    <text evidence="14">The sequence shown here is derived from an EMBL/GenBank/DDBJ whole genome shotgun (WGS) entry which is preliminary data.</text>
</comment>
<feature type="region of interest" description="Disordered" evidence="12">
    <location>
        <begin position="287"/>
        <end position="307"/>
    </location>
</feature>
<dbReference type="GO" id="GO:0005886">
    <property type="term" value="C:plasma membrane"/>
    <property type="evidence" value="ECO:0007669"/>
    <property type="project" value="UniProtKB-SubCell"/>
</dbReference>
<feature type="compositionally biased region" description="Basic and acidic residues" evidence="12">
    <location>
        <begin position="298"/>
        <end position="307"/>
    </location>
</feature>
<keyword evidence="5" id="KW-0479">Metal-binding</keyword>
<evidence type="ECO:0000256" key="2">
    <source>
        <dbReference type="ARBA" id="ARBA00004609"/>
    </source>
</evidence>
<dbReference type="GO" id="GO:0016810">
    <property type="term" value="F:hydrolase activity, acting on carbon-nitrogen (but not peptide) bonds"/>
    <property type="evidence" value="ECO:0007669"/>
    <property type="project" value="InterPro"/>
</dbReference>
<dbReference type="PANTHER" id="PTHR46471">
    <property type="entry name" value="CHITIN DEACETYLASE"/>
    <property type="match status" value="1"/>
</dbReference>
<dbReference type="GO" id="GO:0046872">
    <property type="term" value="F:metal ion binding"/>
    <property type="evidence" value="ECO:0007669"/>
    <property type="project" value="UniProtKB-KW"/>
</dbReference>
<evidence type="ECO:0000259" key="13">
    <source>
        <dbReference type="PROSITE" id="PS51677"/>
    </source>
</evidence>
<keyword evidence="4" id="KW-0325">Glycoprotein</keyword>
<dbReference type="Pfam" id="PF01522">
    <property type="entry name" value="Polysacc_deac_1"/>
    <property type="match status" value="1"/>
</dbReference>
<gene>
    <name evidence="14" type="ORF">MIND_00209900</name>
</gene>
<dbReference type="SUPFAM" id="SSF88713">
    <property type="entry name" value="Glycoside hydrolase/deacetylase"/>
    <property type="match status" value="1"/>
</dbReference>
<evidence type="ECO:0000256" key="6">
    <source>
        <dbReference type="ARBA" id="ARBA00022729"/>
    </source>
</evidence>
<keyword evidence="11" id="KW-0961">Cell wall biogenesis/degradation</keyword>
<dbReference type="AlphaFoldDB" id="A0A8H6T856"/>
<sequence>MCFLYAISPTPIASSSTALTLINNAQRHLVLQVSSPVLVMQLGLLIVSCIAAASAASTPNPPRAQVILSCTVPGTVALTFDDGPYLYQDDISQMLLSKGAKGTFFMVTIVSVPCVSYFGSIHLDECIYGTKVAARLTRTYQAGHQIASHTWSHPDLTALKADEITNEFNKTDIALAKILGITSPYLRPPYGNYNKLVRQIAYQFNKTLILWDMDTEDSIGATVEQSLQYYDQYIANNSVTIPLQHETEKTTAYQVLPAAIDKLQAAGLRLVTLAECLNQTMYTSELGPGTRDSSWFCPEERSSSVEI</sequence>
<keyword evidence="15" id="KW-1185">Reference proteome</keyword>
<dbReference type="PANTHER" id="PTHR46471:SF2">
    <property type="entry name" value="CHITIN DEACETYLASE-RELATED"/>
    <property type="match status" value="1"/>
</dbReference>
<evidence type="ECO:0000256" key="1">
    <source>
        <dbReference type="ARBA" id="ARBA00001941"/>
    </source>
</evidence>
<keyword evidence="3" id="KW-1003">Cell membrane</keyword>
<evidence type="ECO:0000256" key="7">
    <source>
        <dbReference type="ARBA" id="ARBA00022801"/>
    </source>
</evidence>
<accession>A0A8H6T856</accession>
<proteinExistence type="predicted"/>
<comment type="cofactor">
    <cofactor evidence="1">
        <name>Co(2+)</name>
        <dbReference type="ChEBI" id="CHEBI:48828"/>
    </cofactor>
</comment>
<evidence type="ECO:0000313" key="15">
    <source>
        <dbReference type="Proteomes" id="UP000636479"/>
    </source>
</evidence>
<evidence type="ECO:0000256" key="4">
    <source>
        <dbReference type="ARBA" id="ARBA00022622"/>
    </source>
</evidence>
<dbReference type="InterPro" id="IPR002509">
    <property type="entry name" value="NODB_dom"/>
</dbReference>
<dbReference type="GeneID" id="59341510"/>
<keyword evidence="7" id="KW-0378">Hydrolase</keyword>
<dbReference type="GO" id="GO:0071555">
    <property type="term" value="P:cell wall organization"/>
    <property type="evidence" value="ECO:0007669"/>
    <property type="project" value="UniProtKB-KW"/>
</dbReference>
<dbReference type="RefSeq" id="XP_037224089.1">
    <property type="nucleotide sequence ID" value="XM_037358994.1"/>
</dbReference>
<organism evidence="14 15">
    <name type="scientific">Mycena indigotica</name>
    <dbReference type="NCBI Taxonomy" id="2126181"/>
    <lineage>
        <taxon>Eukaryota</taxon>
        <taxon>Fungi</taxon>
        <taxon>Dikarya</taxon>
        <taxon>Basidiomycota</taxon>
        <taxon>Agaricomycotina</taxon>
        <taxon>Agaricomycetes</taxon>
        <taxon>Agaricomycetidae</taxon>
        <taxon>Agaricales</taxon>
        <taxon>Marasmiineae</taxon>
        <taxon>Mycenaceae</taxon>
        <taxon>Mycena</taxon>
    </lineage>
</organism>
<keyword evidence="4" id="KW-0336">GPI-anchor</keyword>
<evidence type="ECO:0000256" key="9">
    <source>
        <dbReference type="ARBA" id="ARBA00023277"/>
    </source>
</evidence>
<keyword evidence="9" id="KW-0119">Carbohydrate metabolism</keyword>
<comment type="subcellular location">
    <subcellularLocation>
        <location evidence="2">Cell membrane</location>
        <topology evidence="2">Lipid-anchor</topology>
        <topology evidence="2">GPI-anchor</topology>
    </subcellularLocation>
</comment>
<name>A0A8H6T856_9AGAR</name>
<dbReference type="GO" id="GO:0098552">
    <property type="term" value="C:side of membrane"/>
    <property type="evidence" value="ECO:0007669"/>
    <property type="project" value="UniProtKB-KW"/>
</dbReference>
<evidence type="ECO:0000256" key="8">
    <source>
        <dbReference type="ARBA" id="ARBA00023136"/>
    </source>
</evidence>
<evidence type="ECO:0000256" key="5">
    <source>
        <dbReference type="ARBA" id="ARBA00022723"/>
    </source>
</evidence>
<feature type="domain" description="NodB homology" evidence="13">
    <location>
        <begin position="74"/>
        <end position="271"/>
    </location>
</feature>
<evidence type="ECO:0000256" key="12">
    <source>
        <dbReference type="SAM" id="MobiDB-lite"/>
    </source>
</evidence>
<evidence type="ECO:0000256" key="11">
    <source>
        <dbReference type="ARBA" id="ARBA00023316"/>
    </source>
</evidence>
<evidence type="ECO:0000256" key="10">
    <source>
        <dbReference type="ARBA" id="ARBA00023288"/>
    </source>
</evidence>
<dbReference type="EMBL" id="JACAZF010000002">
    <property type="protein sequence ID" value="KAF7311981.1"/>
    <property type="molecule type" value="Genomic_DNA"/>
</dbReference>
<keyword evidence="6" id="KW-0732">Signal</keyword>
<dbReference type="PROSITE" id="PS51677">
    <property type="entry name" value="NODB"/>
    <property type="match status" value="1"/>
</dbReference>
<keyword evidence="8" id="KW-0472">Membrane</keyword>
<dbReference type="OrthoDB" id="2125469at2759"/>
<dbReference type="Gene3D" id="3.20.20.370">
    <property type="entry name" value="Glycoside hydrolase/deacetylase"/>
    <property type="match status" value="1"/>
</dbReference>
<reference evidence="14" key="1">
    <citation type="submission" date="2020-05" db="EMBL/GenBank/DDBJ databases">
        <title>Mycena genomes resolve the evolution of fungal bioluminescence.</title>
        <authorList>
            <person name="Tsai I.J."/>
        </authorList>
    </citation>
    <scope>NUCLEOTIDE SEQUENCE</scope>
    <source>
        <strain evidence="14">171206Taipei</strain>
    </source>
</reference>
<evidence type="ECO:0000313" key="14">
    <source>
        <dbReference type="EMBL" id="KAF7311981.1"/>
    </source>
</evidence>
<keyword evidence="10" id="KW-0449">Lipoprotein</keyword>
<evidence type="ECO:0000256" key="3">
    <source>
        <dbReference type="ARBA" id="ARBA00022475"/>
    </source>
</evidence>
<dbReference type="InterPro" id="IPR011330">
    <property type="entry name" value="Glyco_hydro/deAcase_b/a-brl"/>
</dbReference>
<protein>
    <submittedName>
        <fullName evidence="14">Carbohydrate esterase family 4 protein</fullName>
    </submittedName>
</protein>
<dbReference type="Proteomes" id="UP000636479">
    <property type="component" value="Unassembled WGS sequence"/>
</dbReference>
<dbReference type="GO" id="GO:0005975">
    <property type="term" value="P:carbohydrate metabolic process"/>
    <property type="evidence" value="ECO:0007669"/>
    <property type="project" value="InterPro"/>
</dbReference>